<dbReference type="EMBL" id="CP017111">
    <property type="protein sequence ID" value="AOO66726.1"/>
    <property type="molecule type" value="Genomic_DNA"/>
</dbReference>
<name>A0A1D7TP10_9BACT</name>
<evidence type="ECO:0000313" key="2">
    <source>
        <dbReference type="EMBL" id="AOO66726.1"/>
    </source>
</evidence>
<evidence type="ECO:0000256" key="1">
    <source>
        <dbReference type="ARBA" id="ARBA00023186"/>
    </source>
</evidence>
<dbReference type="SUPFAM" id="SSF89155">
    <property type="entry name" value="TorD-like"/>
    <property type="match status" value="1"/>
</dbReference>
<reference evidence="3" key="1">
    <citation type="submission" date="2016-08" db="EMBL/GenBank/DDBJ databases">
        <title>Complete genome sequence of the organohalide-respiring Epsilonproteobacterium Sulfurospirillum halorespirans.</title>
        <authorList>
            <person name="Goris T."/>
            <person name="Zimmermann J."/>
            <person name="Schenz B."/>
            <person name="Lemos M."/>
            <person name="Hackermueller J."/>
            <person name="Diekert G."/>
        </authorList>
    </citation>
    <scope>NUCLEOTIDE SEQUENCE [LARGE SCALE GENOMIC DNA]</scope>
    <source>
        <strain>DSM 13726</strain>
        <strain evidence="3">PCE-M2</strain>
    </source>
</reference>
<dbReference type="KEGG" id="shal:SHALO_2974"/>
<dbReference type="InterPro" id="IPR020945">
    <property type="entry name" value="DMSO/NO3_reduct_chaperone"/>
</dbReference>
<dbReference type="RefSeq" id="WP_069479233.1">
    <property type="nucleotide sequence ID" value="NZ_CP017111.1"/>
</dbReference>
<organism evidence="2 3">
    <name type="scientific">Sulfurospirillum halorespirans DSM 13726</name>
    <dbReference type="NCBI Taxonomy" id="1193502"/>
    <lineage>
        <taxon>Bacteria</taxon>
        <taxon>Pseudomonadati</taxon>
        <taxon>Campylobacterota</taxon>
        <taxon>Epsilonproteobacteria</taxon>
        <taxon>Campylobacterales</taxon>
        <taxon>Sulfurospirillaceae</taxon>
        <taxon>Sulfurospirillum</taxon>
    </lineage>
</organism>
<dbReference type="PATRIC" id="fig|1193502.14.peg.3011"/>
<dbReference type="InterPro" id="IPR036411">
    <property type="entry name" value="TorD-like_sf"/>
</dbReference>
<keyword evidence="1" id="KW-0143">Chaperone</keyword>
<dbReference type="PANTHER" id="PTHR34227:SF1">
    <property type="entry name" value="DIMETHYL SULFOXIDE REDUCTASE CHAPERONE-RELATED"/>
    <property type="match status" value="1"/>
</dbReference>
<dbReference type="Proteomes" id="UP000094609">
    <property type="component" value="Chromosome"/>
</dbReference>
<dbReference type="PANTHER" id="PTHR34227">
    <property type="entry name" value="CHAPERONE PROTEIN YCDY"/>
    <property type="match status" value="1"/>
</dbReference>
<dbReference type="Gene3D" id="1.10.3480.10">
    <property type="entry name" value="TorD-like"/>
    <property type="match status" value="1"/>
</dbReference>
<evidence type="ECO:0000313" key="3">
    <source>
        <dbReference type="Proteomes" id="UP000094609"/>
    </source>
</evidence>
<sequence>MNAKNRAQMYAFLSKMFATALDEKLIKELQSDQAILELVMEEHKEWFETTPLLELEEALNVDFNSLFVMHSLPIESSILEDKEEVLVGLQNPVMQFYFEHGYELTLSKSELLAPDHLSFECAFMQNLILKKEMDAQRAFLQKHLLNWAPIYLLSMMEMAQTPFYKGLCTLGAEFIIADYEGLC</sequence>
<keyword evidence="3" id="KW-1185">Reference proteome</keyword>
<dbReference type="AlphaFoldDB" id="A0A1D7TP10"/>
<dbReference type="Pfam" id="PF02613">
    <property type="entry name" value="Nitrate_red_del"/>
    <property type="match status" value="1"/>
</dbReference>
<protein>
    <submittedName>
        <fullName evidence="2">TorD-like protein</fullName>
    </submittedName>
</protein>
<dbReference type="InterPro" id="IPR050289">
    <property type="entry name" value="TorD/DmsD_chaperones"/>
</dbReference>
<gene>
    <name evidence="2" type="ORF">SHALO_2974</name>
</gene>
<dbReference type="STRING" id="1193502.SHALO_2974"/>
<accession>A0A1D7TP10</accession>
<proteinExistence type="predicted"/>